<dbReference type="OrthoDB" id="10251073at2759"/>
<evidence type="ECO:0000313" key="2">
    <source>
        <dbReference type="EMBL" id="KAG0466558.1"/>
    </source>
</evidence>
<organism evidence="2 3">
    <name type="scientific">Vanilla planifolia</name>
    <name type="common">Vanilla</name>
    <dbReference type="NCBI Taxonomy" id="51239"/>
    <lineage>
        <taxon>Eukaryota</taxon>
        <taxon>Viridiplantae</taxon>
        <taxon>Streptophyta</taxon>
        <taxon>Embryophyta</taxon>
        <taxon>Tracheophyta</taxon>
        <taxon>Spermatophyta</taxon>
        <taxon>Magnoliopsida</taxon>
        <taxon>Liliopsida</taxon>
        <taxon>Asparagales</taxon>
        <taxon>Orchidaceae</taxon>
        <taxon>Vanilloideae</taxon>
        <taxon>Vanilleae</taxon>
        <taxon>Vanilla</taxon>
    </lineage>
</organism>
<gene>
    <name evidence="2" type="ORF">HPP92_018138</name>
</gene>
<sequence>MECFHQNGVALNFTNLPAAFVMLSCCYSWHSAFPNMYSSMNYQAQFSKVLMVCILVLPSEANRLLMKKNAGSRVVKPLLMDIEKSKQAIFNAW</sequence>
<dbReference type="AlphaFoldDB" id="A0A835Q884"/>
<evidence type="ECO:0000313" key="3">
    <source>
        <dbReference type="Proteomes" id="UP000636800"/>
    </source>
</evidence>
<evidence type="ECO:0000256" key="1">
    <source>
        <dbReference type="SAM" id="Phobius"/>
    </source>
</evidence>
<dbReference type="EMBL" id="JADCNL010000009">
    <property type="protein sequence ID" value="KAG0466558.1"/>
    <property type="molecule type" value="Genomic_DNA"/>
</dbReference>
<feature type="transmembrane region" description="Helical" evidence="1">
    <location>
        <begin position="9"/>
        <end position="30"/>
    </location>
</feature>
<protein>
    <submittedName>
        <fullName evidence="2">Uncharacterized protein</fullName>
    </submittedName>
</protein>
<reference evidence="2 3" key="1">
    <citation type="journal article" date="2020" name="Nat. Food">
        <title>A phased Vanilla planifolia genome enables genetic improvement of flavour and production.</title>
        <authorList>
            <person name="Hasing T."/>
            <person name="Tang H."/>
            <person name="Brym M."/>
            <person name="Khazi F."/>
            <person name="Huang T."/>
            <person name="Chambers A.H."/>
        </authorList>
    </citation>
    <scope>NUCLEOTIDE SEQUENCE [LARGE SCALE GENOMIC DNA]</scope>
    <source>
        <tissue evidence="2">Leaf</tissue>
    </source>
</reference>
<comment type="caution">
    <text evidence="2">The sequence shown here is derived from an EMBL/GenBank/DDBJ whole genome shotgun (WGS) entry which is preliminary data.</text>
</comment>
<keyword evidence="1" id="KW-0812">Transmembrane</keyword>
<keyword evidence="1" id="KW-0472">Membrane</keyword>
<keyword evidence="3" id="KW-1185">Reference proteome</keyword>
<accession>A0A835Q884</accession>
<name>A0A835Q884_VANPL</name>
<proteinExistence type="predicted"/>
<keyword evidence="1" id="KW-1133">Transmembrane helix</keyword>
<dbReference type="Proteomes" id="UP000636800">
    <property type="component" value="Unassembled WGS sequence"/>
</dbReference>